<keyword evidence="1" id="KW-0812">Transmembrane</keyword>
<accession>A0A1I0XDH1</accession>
<evidence type="ECO:0000256" key="1">
    <source>
        <dbReference type="SAM" id="Phobius"/>
    </source>
</evidence>
<dbReference type="STRING" id="871651.SAMN05421688_2105"/>
<organism evidence="2 3">
    <name type="scientific">Poseidonocella pacifica</name>
    <dbReference type="NCBI Taxonomy" id="871651"/>
    <lineage>
        <taxon>Bacteria</taxon>
        <taxon>Pseudomonadati</taxon>
        <taxon>Pseudomonadota</taxon>
        <taxon>Alphaproteobacteria</taxon>
        <taxon>Rhodobacterales</taxon>
        <taxon>Roseobacteraceae</taxon>
        <taxon>Poseidonocella</taxon>
    </lineage>
</organism>
<evidence type="ECO:0000313" key="3">
    <source>
        <dbReference type="Proteomes" id="UP000198796"/>
    </source>
</evidence>
<keyword evidence="1" id="KW-0472">Membrane</keyword>
<gene>
    <name evidence="2" type="ORF">SAMN05421688_2105</name>
</gene>
<protein>
    <submittedName>
        <fullName evidence="2">Uncharacterized protein</fullName>
    </submittedName>
</protein>
<evidence type="ECO:0000313" key="2">
    <source>
        <dbReference type="EMBL" id="SFA98476.1"/>
    </source>
</evidence>
<keyword evidence="1" id="KW-1133">Transmembrane helix</keyword>
<keyword evidence="3" id="KW-1185">Reference proteome</keyword>
<dbReference type="RefSeq" id="WP_175501250.1">
    <property type="nucleotide sequence ID" value="NZ_FOJU01000003.1"/>
</dbReference>
<proteinExistence type="predicted"/>
<name>A0A1I0XDH1_9RHOB</name>
<dbReference type="Proteomes" id="UP000198796">
    <property type="component" value="Unassembled WGS sequence"/>
</dbReference>
<feature type="transmembrane region" description="Helical" evidence="1">
    <location>
        <begin position="31"/>
        <end position="49"/>
    </location>
</feature>
<sequence>MKYLVPLFLAAPAYAHQTEALHAHPHSMDAVPVLLGITLIASAGALALARVRAR</sequence>
<reference evidence="2 3" key="1">
    <citation type="submission" date="2016-10" db="EMBL/GenBank/DDBJ databases">
        <authorList>
            <person name="de Groot N.N."/>
        </authorList>
    </citation>
    <scope>NUCLEOTIDE SEQUENCE [LARGE SCALE GENOMIC DNA]</scope>
    <source>
        <strain evidence="2 3">DSM 29316</strain>
    </source>
</reference>
<dbReference type="AlphaFoldDB" id="A0A1I0XDH1"/>
<dbReference type="EMBL" id="FOJU01000003">
    <property type="protein sequence ID" value="SFA98476.1"/>
    <property type="molecule type" value="Genomic_DNA"/>
</dbReference>